<dbReference type="AlphaFoldDB" id="A0AAE0PEJ3"/>
<evidence type="ECO:0000313" key="3">
    <source>
        <dbReference type="Proteomes" id="UP001281003"/>
    </source>
</evidence>
<dbReference type="EMBL" id="JAUTDP010000006">
    <property type="protein sequence ID" value="KAK3398412.1"/>
    <property type="molecule type" value="Genomic_DNA"/>
</dbReference>
<keyword evidence="1" id="KW-0732">Signal</keyword>
<reference evidence="2" key="1">
    <citation type="journal article" date="2023" name="Mol. Phylogenet. Evol.">
        <title>Genome-scale phylogeny and comparative genomics of the fungal order Sordariales.</title>
        <authorList>
            <person name="Hensen N."/>
            <person name="Bonometti L."/>
            <person name="Westerberg I."/>
            <person name="Brannstrom I.O."/>
            <person name="Guillou S."/>
            <person name="Cros-Aarteil S."/>
            <person name="Calhoun S."/>
            <person name="Haridas S."/>
            <person name="Kuo A."/>
            <person name="Mondo S."/>
            <person name="Pangilinan J."/>
            <person name="Riley R."/>
            <person name="LaButti K."/>
            <person name="Andreopoulos B."/>
            <person name="Lipzen A."/>
            <person name="Chen C."/>
            <person name="Yan M."/>
            <person name="Daum C."/>
            <person name="Ng V."/>
            <person name="Clum A."/>
            <person name="Steindorff A."/>
            <person name="Ohm R.A."/>
            <person name="Martin F."/>
            <person name="Silar P."/>
            <person name="Natvig D.O."/>
            <person name="Lalanne C."/>
            <person name="Gautier V."/>
            <person name="Ament-Velasquez S.L."/>
            <person name="Kruys A."/>
            <person name="Hutchinson M.I."/>
            <person name="Powell A.J."/>
            <person name="Barry K."/>
            <person name="Miller A.N."/>
            <person name="Grigoriev I.V."/>
            <person name="Debuchy R."/>
            <person name="Gladieux P."/>
            <person name="Hiltunen Thoren M."/>
            <person name="Johannesson H."/>
        </authorList>
    </citation>
    <scope>NUCLEOTIDE SEQUENCE</scope>
    <source>
        <strain evidence="2">FGSC 1904</strain>
    </source>
</reference>
<evidence type="ECO:0000256" key="1">
    <source>
        <dbReference type="SAM" id="SignalP"/>
    </source>
</evidence>
<accession>A0AAE0PEJ3</accession>
<proteinExistence type="predicted"/>
<keyword evidence="3" id="KW-1185">Reference proteome</keyword>
<gene>
    <name evidence="2" type="ORF">B0T20DRAFT_207931</name>
</gene>
<comment type="caution">
    <text evidence="2">The sequence shown here is derived from an EMBL/GenBank/DDBJ whole genome shotgun (WGS) entry which is preliminary data.</text>
</comment>
<sequence length="257" mass="27856">MVLVGQFLGLAPLIDAVPSPNHQQLDAIDDLPLLCPGPGETGTIFGDKVRQWRWPSRVRGQINVEWPFSCTSISLAVLGMGSRVLFLLGFCWVGWCPSLTATEYVLSVRDSAEGGSRDVGMPACGYGRRLYPYLQLEACDFPVDRIRLKAALAVHLEVLTSGTEMRLHTERVGAVDHAAKPFPLHAILISADTRDTTCLKRNHGGFLPGMPISKKRVIGSVWSCSLPSPLDKALPIGRLKHTCAPCGAASTTTIPRC</sequence>
<feature type="chain" id="PRO_5042153316" evidence="1">
    <location>
        <begin position="17"/>
        <end position="257"/>
    </location>
</feature>
<feature type="signal peptide" evidence="1">
    <location>
        <begin position="1"/>
        <end position="16"/>
    </location>
</feature>
<name>A0AAE0PEJ3_SORBR</name>
<reference evidence="2" key="2">
    <citation type="submission" date="2023-07" db="EMBL/GenBank/DDBJ databases">
        <authorList>
            <consortium name="Lawrence Berkeley National Laboratory"/>
            <person name="Haridas S."/>
            <person name="Hensen N."/>
            <person name="Bonometti L."/>
            <person name="Westerberg I."/>
            <person name="Brannstrom I.O."/>
            <person name="Guillou S."/>
            <person name="Cros-Aarteil S."/>
            <person name="Calhoun S."/>
            <person name="Kuo A."/>
            <person name="Mondo S."/>
            <person name="Pangilinan J."/>
            <person name="Riley R."/>
            <person name="LaButti K."/>
            <person name="Andreopoulos B."/>
            <person name="Lipzen A."/>
            <person name="Chen C."/>
            <person name="Yanf M."/>
            <person name="Daum C."/>
            <person name="Ng V."/>
            <person name="Clum A."/>
            <person name="Steindorff A."/>
            <person name="Ohm R."/>
            <person name="Martin F."/>
            <person name="Silar P."/>
            <person name="Natvig D."/>
            <person name="Lalanne C."/>
            <person name="Gautier V."/>
            <person name="Ament-velasquez S.L."/>
            <person name="Kruys A."/>
            <person name="Hutchinson M.I."/>
            <person name="Powell A.J."/>
            <person name="Barry K."/>
            <person name="Miller A.N."/>
            <person name="Grigoriev I.V."/>
            <person name="Debuchy R."/>
            <person name="Gladieux P."/>
            <person name="Thoren M.H."/>
            <person name="Johannesson H."/>
        </authorList>
    </citation>
    <scope>NUCLEOTIDE SEQUENCE</scope>
    <source>
        <strain evidence="2">FGSC 1904</strain>
    </source>
</reference>
<evidence type="ECO:0000313" key="2">
    <source>
        <dbReference type="EMBL" id="KAK3398412.1"/>
    </source>
</evidence>
<organism evidence="2 3">
    <name type="scientific">Sordaria brevicollis</name>
    <dbReference type="NCBI Taxonomy" id="83679"/>
    <lineage>
        <taxon>Eukaryota</taxon>
        <taxon>Fungi</taxon>
        <taxon>Dikarya</taxon>
        <taxon>Ascomycota</taxon>
        <taxon>Pezizomycotina</taxon>
        <taxon>Sordariomycetes</taxon>
        <taxon>Sordariomycetidae</taxon>
        <taxon>Sordariales</taxon>
        <taxon>Sordariaceae</taxon>
        <taxon>Sordaria</taxon>
    </lineage>
</organism>
<dbReference type="Proteomes" id="UP001281003">
    <property type="component" value="Unassembled WGS sequence"/>
</dbReference>
<protein>
    <submittedName>
        <fullName evidence="2">Uncharacterized protein</fullName>
    </submittedName>
</protein>